<organism evidence="1 2">
    <name type="scientific">Gonium pectorale</name>
    <name type="common">Green alga</name>
    <dbReference type="NCBI Taxonomy" id="33097"/>
    <lineage>
        <taxon>Eukaryota</taxon>
        <taxon>Viridiplantae</taxon>
        <taxon>Chlorophyta</taxon>
        <taxon>core chlorophytes</taxon>
        <taxon>Chlorophyceae</taxon>
        <taxon>CS clade</taxon>
        <taxon>Chlamydomonadales</taxon>
        <taxon>Volvocaceae</taxon>
        <taxon>Gonium</taxon>
    </lineage>
</organism>
<dbReference type="AlphaFoldDB" id="A0A150GBY9"/>
<dbReference type="OrthoDB" id="549336at2759"/>
<dbReference type="EMBL" id="LSYV01000037">
    <property type="protein sequence ID" value="KXZ47352.1"/>
    <property type="molecule type" value="Genomic_DNA"/>
</dbReference>
<proteinExistence type="predicted"/>
<name>A0A150GBY9_GONPE</name>
<evidence type="ECO:0000313" key="1">
    <source>
        <dbReference type="EMBL" id="KXZ47352.1"/>
    </source>
</evidence>
<sequence>MEQHYFQVDTTPGAPAPADQIRGELTWGPIDLLVCVSPELDSRRGCMAAASVLRARTIVAVVYRADMLNRGARYFRSPPAPLTLVALSPRVSLAVSKRLRMPVGVATLAAPFEPAQPCTSRACLQGFTVQGLVRKWATKGSSGMAHNFTGLWAQLQRPGAERLSVTVLGWGSRADLGIPANVESRVTFHCGLAYPAFWHKIYNSYALVPAFGNSQYLTTRLSSTVLASLTTCVPIIATREFLDAHSFLSEDHVFLQLPGEEEADAMLRVLGLDDATIFGKRRALCALRQRLGQQAAAVLRGAVSVAEVQAARGQLVPSA</sequence>
<comment type="caution">
    <text evidence="1">The sequence shown here is derived from an EMBL/GenBank/DDBJ whole genome shotgun (WGS) entry which is preliminary data.</text>
</comment>
<evidence type="ECO:0008006" key="3">
    <source>
        <dbReference type="Google" id="ProtNLM"/>
    </source>
</evidence>
<keyword evidence="2" id="KW-1185">Reference proteome</keyword>
<dbReference type="Proteomes" id="UP000075714">
    <property type="component" value="Unassembled WGS sequence"/>
</dbReference>
<gene>
    <name evidence="1" type="ORF">GPECTOR_36g75</name>
</gene>
<reference evidence="2" key="1">
    <citation type="journal article" date="2016" name="Nat. Commun.">
        <title>The Gonium pectorale genome demonstrates co-option of cell cycle regulation during the evolution of multicellularity.</title>
        <authorList>
            <person name="Hanschen E.R."/>
            <person name="Marriage T.N."/>
            <person name="Ferris P.J."/>
            <person name="Hamaji T."/>
            <person name="Toyoda A."/>
            <person name="Fujiyama A."/>
            <person name="Neme R."/>
            <person name="Noguchi H."/>
            <person name="Minakuchi Y."/>
            <person name="Suzuki M."/>
            <person name="Kawai-Toyooka H."/>
            <person name="Smith D.R."/>
            <person name="Sparks H."/>
            <person name="Anderson J."/>
            <person name="Bakaric R."/>
            <person name="Luria V."/>
            <person name="Karger A."/>
            <person name="Kirschner M.W."/>
            <person name="Durand P.M."/>
            <person name="Michod R.E."/>
            <person name="Nozaki H."/>
            <person name="Olson B.J."/>
        </authorList>
    </citation>
    <scope>NUCLEOTIDE SEQUENCE [LARGE SCALE GENOMIC DNA]</scope>
    <source>
        <strain evidence="2">NIES-2863</strain>
    </source>
</reference>
<protein>
    <recommendedName>
        <fullName evidence="3">Exostosin GT47 domain-containing protein</fullName>
    </recommendedName>
</protein>
<accession>A0A150GBY9</accession>
<evidence type="ECO:0000313" key="2">
    <source>
        <dbReference type="Proteomes" id="UP000075714"/>
    </source>
</evidence>